<accession>A0A238KNA5</accession>
<protein>
    <submittedName>
        <fullName evidence="1">Uncharacterized protein</fullName>
    </submittedName>
</protein>
<dbReference type="AlphaFoldDB" id="A0A238KNA5"/>
<gene>
    <name evidence="1" type="ORF">OCA8868_03104</name>
</gene>
<sequence length="59" mass="6581">MGNPADIFEIENYDSPDWGINRGAAMELDCNYLLMCDNLLDPNVWIGPLCGYRGAKPAF</sequence>
<dbReference type="EMBL" id="FXYD01000006">
    <property type="protein sequence ID" value="SMX44265.1"/>
    <property type="molecule type" value="Genomic_DNA"/>
</dbReference>
<organism evidence="1 2">
    <name type="scientific">Octadecabacter ascidiaceicola</name>
    <dbReference type="NCBI Taxonomy" id="1655543"/>
    <lineage>
        <taxon>Bacteria</taxon>
        <taxon>Pseudomonadati</taxon>
        <taxon>Pseudomonadota</taxon>
        <taxon>Alphaproteobacteria</taxon>
        <taxon>Rhodobacterales</taxon>
        <taxon>Roseobacteraceae</taxon>
        <taxon>Octadecabacter</taxon>
    </lineage>
</organism>
<dbReference type="SUPFAM" id="SSF55961">
    <property type="entry name" value="Bet v1-like"/>
    <property type="match status" value="1"/>
</dbReference>
<reference evidence="2" key="1">
    <citation type="submission" date="2017-05" db="EMBL/GenBank/DDBJ databases">
        <authorList>
            <person name="Rodrigo-Torres L."/>
            <person name="Arahal R. D."/>
            <person name="Lucena T."/>
        </authorList>
    </citation>
    <scope>NUCLEOTIDE SEQUENCE [LARGE SCALE GENOMIC DNA]</scope>
    <source>
        <strain evidence="2">CECT 8868</strain>
    </source>
</reference>
<proteinExistence type="predicted"/>
<dbReference type="Proteomes" id="UP000203464">
    <property type="component" value="Unassembled WGS sequence"/>
</dbReference>
<name>A0A238KNA5_9RHOB</name>
<keyword evidence="2" id="KW-1185">Reference proteome</keyword>
<evidence type="ECO:0000313" key="1">
    <source>
        <dbReference type="EMBL" id="SMX44265.1"/>
    </source>
</evidence>
<evidence type="ECO:0000313" key="2">
    <source>
        <dbReference type="Proteomes" id="UP000203464"/>
    </source>
</evidence>